<feature type="compositionally biased region" description="Polar residues" evidence="4">
    <location>
        <begin position="283"/>
        <end position="301"/>
    </location>
</feature>
<name>A0AAV7HGH5_COTGL</name>
<dbReference type="Pfam" id="PF13696">
    <property type="entry name" value="zf-CCHC_2"/>
    <property type="match status" value="1"/>
</dbReference>
<dbReference type="Gene3D" id="3.10.20.90">
    <property type="entry name" value="Phosphatidylinositol 3-kinase Catalytic Subunit, Chain A, domain 1"/>
    <property type="match status" value="1"/>
</dbReference>
<keyword evidence="7" id="KW-1185">Reference proteome</keyword>
<comment type="caution">
    <text evidence="6">The sequence shown here is derived from an EMBL/GenBank/DDBJ whole genome shotgun (WGS) entry which is preliminary data.</text>
</comment>
<evidence type="ECO:0000256" key="1">
    <source>
        <dbReference type="ARBA" id="ARBA00022723"/>
    </source>
</evidence>
<protein>
    <recommendedName>
        <fullName evidence="5">Zinc knuckle CX2CX3GHX4C domain-containing protein</fullName>
    </recommendedName>
</protein>
<reference evidence="6 7" key="1">
    <citation type="journal article" date="2021" name="J. Hered.">
        <title>A chromosome-level genome assembly of the parasitoid wasp, Cotesia glomerata (Hymenoptera: Braconidae).</title>
        <authorList>
            <person name="Pinto B.J."/>
            <person name="Weis J.J."/>
            <person name="Gamble T."/>
            <person name="Ode P.J."/>
            <person name="Paul R."/>
            <person name="Zaspel J.M."/>
        </authorList>
    </citation>
    <scope>NUCLEOTIDE SEQUENCE [LARGE SCALE GENOMIC DNA]</scope>
    <source>
        <strain evidence="6">CgM1</strain>
    </source>
</reference>
<sequence length="341" mass="38874">MPMYCKFRSQKNQIYRILCNDPTMRFDLKLLEADTMKEYGPEDLIPQNSSVTLMRVPLLETKNHRERAIPTPISAPSEISSKQPSNLVEIQCSEEEKVDLMMAQSTYAYAPSNYLKVPYSNSGKVPSTYVCKRCHKKGHWYQDCTMAKVVEGPEVPGATVTATGEYIIYAPELVPVVEERGTPKMPLPVRELKLLRKSDEIKEEAKDLSLSPPSGGEDINAEAVKSSNSNEPLDSMAWNGYSDDSYNQSSDLKYLRQDGGSYRQSGYDQGEWGYSYQYQGCEDQQSGYDQATGYETQPEANSGSSRHHSSRRSEGRVEDSADWYRESRHRENRSTKRRRRY</sequence>
<evidence type="ECO:0000259" key="5">
    <source>
        <dbReference type="Pfam" id="PF13696"/>
    </source>
</evidence>
<feature type="compositionally biased region" description="Basic and acidic residues" evidence="4">
    <location>
        <begin position="311"/>
        <end position="334"/>
    </location>
</feature>
<dbReference type="GO" id="GO:0008270">
    <property type="term" value="F:zinc ion binding"/>
    <property type="evidence" value="ECO:0007669"/>
    <property type="project" value="UniProtKB-KW"/>
</dbReference>
<evidence type="ECO:0000256" key="4">
    <source>
        <dbReference type="SAM" id="MobiDB-lite"/>
    </source>
</evidence>
<dbReference type="InterPro" id="IPR036875">
    <property type="entry name" value="Znf_CCHC_sf"/>
</dbReference>
<evidence type="ECO:0000256" key="3">
    <source>
        <dbReference type="ARBA" id="ARBA00022833"/>
    </source>
</evidence>
<evidence type="ECO:0000313" key="6">
    <source>
        <dbReference type="EMBL" id="KAH0535888.1"/>
    </source>
</evidence>
<evidence type="ECO:0000313" key="7">
    <source>
        <dbReference type="Proteomes" id="UP000826195"/>
    </source>
</evidence>
<feature type="region of interest" description="Disordered" evidence="4">
    <location>
        <begin position="283"/>
        <end position="341"/>
    </location>
</feature>
<dbReference type="InterPro" id="IPR025829">
    <property type="entry name" value="Zn_knuckle_CX2CX3GHX4C"/>
</dbReference>
<dbReference type="Gene3D" id="4.10.60.10">
    <property type="entry name" value="Zinc finger, CCHC-type"/>
    <property type="match status" value="1"/>
</dbReference>
<dbReference type="EMBL" id="JAHXZJ010002982">
    <property type="protein sequence ID" value="KAH0535888.1"/>
    <property type="molecule type" value="Genomic_DNA"/>
</dbReference>
<gene>
    <name evidence="6" type="ORF">KQX54_019886</name>
</gene>
<keyword evidence="3" id="KW-0862">Zinc</keyword>
<proteinExistence type="predicted"/>
<accession>A0AAV7HGH5</accession>
<dbReference type="AlphaFoldDB" id="A0AAV7HGH5"/>
<feature type="domain" description="Zinc knuckle CX2CX3GHX4C" evidence="5">
    <location>
        <begin position="126"/>
        <end position="144"/>
    </location>
</feature>
<dbReference type="GO" id="GO:0003676">
    <property type="term" value="F:nucleic acid binding"/>
    <property type="evidence" value="ECO:0007669"/>
    <property type="project" value="InterPro"/>
</dbReference>
<dbReference type="Proteomes" id="UP000826195">
    <property type="component" value="Unassembled WGS sequence"/>
</dbReference>
<keyword evidence="2" id="KW-0863">Zinc-finger</keyword>
<organism evidence="6 7">
    <name type="scientific">Cotesia glomerata</name>
    <name type="common">Lepidopteran parasitic wasp</name>
    <name type="synonym">Apanteles glomeratus</name>
    <dbReference type="NCBI Taxonomy" id="32391"/>
    <lineage>
        <taxon>Eukaryota</taxon>
        <taxon>Metazoa</taxon>
        <taxon>Ecdysozoa</taxon>
        <taxon>Arthropoda</taxon>
        <taxon>Hexapoda</taxon>
        <taxon>Insecta</taxon>
        <taxon>Pterygota</taxon>
        <taxon>Neoptera</taxon>
        <taxon>Endopterygota</taxon>
        <taxon>Hymenoptera</taxon>
        <taxon>Apocrita</taxon>
        <taxon>Ichneumonoidea</taxon>
        <taxon>Braconidae</taxon>
        <taxon>Microgastrinae</taxon>
        <taxon>Cotesia</taxon>
    </lineage>
</organism>
<dbReference type="SUPFAM" id="SSF57756">
    <property type="entry name" value="Retrovirus zinc finger-like domains"/>
    <property type="match status" value="1"/>
</dbReference>
<keyword evidence="1" id="KW-0479">Metal-binding</keyword>
<evidence type="ECO:0000256" key="2">
    <source>
        <dbReference type="ARBA" id="ARBA00022771"/>
    </source>
</evidence>